<accession>A0A1H3G8V6</accession>
<dbReference type="InterPro" id="IPR000182">
    <property type="entry name" value="GNAT_dom"/>
</dbReference>
<dbReference type="RefSeq" id="WP_008587164.1">
    <property type="nucleotide sequence ID" value="NZ_FNOS01000004.1"/>
</dbReference>
<keyword evidence="3" id="KW-1185">Reference proteome</keyword>
<dbReference type="PROSITE" id="PS51186">
    <property type="entry name" value="GNAT"/>
    <property type="match status" value="1"/>
</dbReference>
<reference evidence="2 3" key="1">
    <citation type="submission" date="2016-10" db="EMBL/GenBank/DDBJ databases">
        <authorList>
            <person name="Varghese N."/>
            <person name="Submissions S."/>
        </authorList>
    </citation>
    <scope>NUCLEOTIDE SEQUENCE [LARGE SCALE GENOMIC DNA]</scope>
    <source>
        <strain evidence="2 3">DSM 20748</strain>
    </source>
</reference>
<dbReference type="Proteomes" id="UP000198647">
    <property type="component" value="Unassembled WGS sequence"/>
</dbReference>
<name>A0A1H3G8V6_9BACI</name>
<comment type="caution">
    <text evidence="2">The sequence shown here is derived from an EMBL/GenBank/DDBJ whole genome shotgun (WGS) entry which is preliminary data.</text>
</comment>
<protein>
    <submittedName>
        <fullName evidence="2">Acetyltransferase (GNAT) domain-containing protein</fullName>
    </submittedName>
</protein>
<evidence type="ECO:0000313" key="2">
    <source>
        <dbReference type="EMBL" id="SDX99691.1"/>
    </source>
</evidence>
<organism evidence="2 3">
    <name type="scientific">Salimicrobium album</name>
    <dbReference type="NCBI Taxonomy" id="50717"/>
    <lineage>
        <taxon>Bacteria</taxon>
        <taxon>Bacillati</taxon>
        <taxon>Bacillota</taxon>
        <taxon>Bacilli</taxon>
        <taxon>Bacillales</taxon>
        <taxon>Bacillaceae</taxon>
        <taxon>Salimicrobium</taxon>
    </lineage>
</organism>
<dbReference type="Pfam" id="PF00583">
    <property type="entry name" value="Acetyltransf_1"/>
    <property type="match status" value="1"/>
</dbReference>
<gene>
    <name evidence="2" type="ORF">SAMN04488081_1847</name>
</gene>
<dbReference type="InterPro" id="IPR016181">
    <property type="entry name" value="Acyl_CoA_acyltransferase"/>
</dbReference>
<dbReference type="EMBL" id="FNOS01000004">
    <property type="protein sequence ID" value="SDX99691.1"/>
    <property type="molecule type" value="Genomic_DNA"/>
</dbReference>
<evidence type="ECO:0000313" key="3">
    <source>
        <dbReference type="Proteomes" id="UP000198647"/>
    </source>
</evidence>
<sequence length="278" mass="32182">MTSTLKLLTQSDKSMFMSMDNGIKDDYIARIFDRLVTSDSHTLYGLFYQGKLVSTAGYSLFAEGTYAMLGRFRSDRRYRDRGFVTEILHHVVAELENNPAIRWIGANTETKNLRARRVLEKIGMTPSEPLQYNVVPRAELEKLPEAAHGWSEISPVSEKMRWVRALHPSDRLFPFECYYPFPLSGNLLREFPLQKARMFLSPDEQRFLLMKEDVKGETYTNVIYPFADAGSDRGVLNLVKKEIQNNPGHYGAWFNQQYSDTPLPYPVESKGEWVLYRK</sequence>
<evidence type="ECO:0000259" key="1">
    <source>
        <dbReference type="PROSITE" id="PS51186"/>
    </source>
</evidence>
<feature type="domain" description="N-acetyltransferase" evidence="1">
    <location>
        <begin position="3"/>
        <end position="145"/>
    </location>
</feature>
<dbReference type="SUPFAM" id="SSF55729">
    <property type="entry name" value="Acyl-CoA N-acyltransferases (Nat)"/>
    <property type="match status" value="1"/>
</dbReference>
<proteinExistence type="predicted"/>
<dbReference type="Gene3D" id="3.40.630.30">
    <property type="match status" value="1"/>
</dbReference>